<keyword evidence="2" id="KW-0472">Membrane</keyword>
<dbReference type="PANTHER" id="PTHR36785">
    <property type="entry name" value="OS05G0502500 PROTEIN"/>
    <property type="match status" value="1"/>
</dbReference>
<organism evidence="3 4">
    <name type="scientific">Trapa natans</name>
    <name type="common">Water chestnut</name>
    <dbReference type="NCBI Taxonomy" id="22666"/>
    <lineage>
        <taxon>Eukaryota</taxon>
        <taxon>Viridiplantae</taxon>
        <taxon>Streptophyta</taxon>
        <taxon>Embryophyta</taxon>
        <taxon>Tracheophyta</taxon>
        <taxon>Spermatophyta</taxon>
        <taxon>Magnoliopsida</taxon>
        <taxon>eudicotyledons</taxon>
        <taxon>Gunneridae</taxon>
        <taxon>Pentapetalae</taxon>
        <taxon>rosids</taxon>
        <taxon>malvids</taxon>
        <taxon>Myrtales</taxon>
        <taxon>Lythraceae</taxon>
        <taxon>Trapa</taxon>
    </lineage>
</organism>
<keyword evidence="4" id="KW-1185">Reference proteome</keyword>
<name>A0AAN7RAX8_TRANT</name>
<proteinExistence type="predicted"/>
<reference evidence="3 4" key="1">
    <citation type="journal article" date="2023" name="Hortic Res">
        <title>Pangenome of water caltrop reveals structural variations and asymmetric subgenome divergence after allopolyploidization.</title>
        <authorList>
            <person name="Zhang X."/>
            <person name="Chen Y."/>
            <person name="Wang L."/>
            <person name="Yuan Y."/>
            <person name="Fang M."/>
            <person name="Shi L."/>
            <person name="Lu R."/>
            <person name="Comes H.P."/>
            <person name="Ma Y."/>
            <person name="Chen Y."/>
            <person name="Huang G."/>
            <person name="Zhou Y."/>
            <person name="Zheng Z."/>
            <person name="Qiu Y."/>
        </authorList>
    </citation>
    <scope>NUCLEOTIDE SEQUENCE [LARGE SCALE GENOMIC DNA]</scope>
    <source>
        <strain evidence="3">F231</strain>
    </source>
</reference>
<keyword evidence="2" id="KW-0812">Transmembrane</keyword>
<sequence>MVAVVQIYCGSWSSLGALRGDYCPCKKRPGASCLSFSKRKLASLHPPSCLNLRLGSPGASRWCFLEKEGCRGVILVGRGMDKKKKKRVVPVRFNNQDRFGFNGGGGGKDDGATARVVGNLALAIGFTYLAMSGQLGWVLDTVVSIWLLAVILPFIGLGAFLWWAGRDIVQSTCPNCGNDFQIFKSSLNDELQSCPFCSQPFSVLDGKFVKEAAKSSNEFSSKTRAADEFKHRPRKGKDSSRAIVDVEAEVKDVD</sequence>
<feature type="region of interest" description="Disordered" evidence="1">
    <location>
        <begin position="216"/>
        <end position="240"/>
    </location>
</feature>
<comment type="caution">
    <text evidence="3">The sequence shown here is derived from an EMBL/GenBank/DDBJ whole genome shotgun (WGS) entry which is preliminary data.</text>
</comment>
<evidence type="ECO:0000313" key="4">
    <source>
        <dbReference type="Proteomes" id="UP001346149"/>
    </source>
</evidence>
<keyword evidence="2" id="KW-1133">Transmembrane helix</keyword>
<dbReference type="Proteomes" id="UP001346149">
    <property type="component" value="Unassembled WGS sequence"/>
</dbReference>
<dbReference type="AlphaFoldDB" id="A0AAN7RAX8"/>
<feature type="compositionally biased region" description="Basic and acidic residues" evidence="1">
    <location>
        <begin position="224"/>
        <end position="240"/>
    </location>
</feature>
<evidence type="ECO:0000256" key="2">
    <source>
        <dbReference type="SAM" id="Phobius"/>
    </source>
</evidence>
<evidence type="ECO:0000256" key="1">
    <source>
        <dbReference type="SAM" id="MobiDB-lite"/>
    </source>
</evidence>
<dbReference type="EMBL" id="JAXQNO010000006">
    <property type="protein sequence ID" value="KAK4796307.1"/>
    <property type="molecule type" value="Genomic_DNA"/>
</dbReference>
<feature type="transmembrane region" description="Helical" evidence="2">
    <location>
        <begin position="143"/>
        <end position="164"/>
    </location>
</feature>
<evidence type="ECO:0000313" key="3">
    <source>
        <dbReference type="EMBL" id="KAK4796307.1"/>
    </source>
</evidence>
<accession>A0AAN7RAX8</accession>
<gene>
    <name evidence="3" type="ORF">SAY86_028633</name>
</gene>
<dbReference type="PANTHER" id="PTHR36785:SF1">
    <property type="entry name" value="OS05G0502500 PROTEIN"/>
    <property type="match status" value="1"/>
</dbReference>
<feature type="transmembrane region" description="Helical" evidence="2">
    <location>
        <begin position="116"/>
        <end position="137"/>
    </location>
</feature>
<protein>
    <submittedName>
        <fullName evidence="3">Uncharacterized protein</fullName>
    </submittedName>
</protein>